<reference evidence="2 3" key="1">
    <citation type="submission" date="2019-01" db="EMBL/GenBank/DDBJ databases">
        <title>A draft genome assembly of the solar-powered sea slug Elysia chlorotica.</title>
        <authorList>
            <person name="Cai H."/>
            <person name="Li Q."/>
            <person name="Fang X."/>
            <person name="Li J."/>
            <person name="Curtis N.E."/>
            <person name="Altenburger A."/>
            <person name="Shibata T."/>
            <person name="Feng M."/>
            <person name="Maeda T."/>
            <person name="Schwartz J.A."/>
            <person name="Shigenobu S."/>
            <person name="Lundholm N."/>
            <person name="Nishiyama T."/>
            <person name="Yang H."/>
            <person name="Hasebe M."/>
            <person name="Li S."/>
            <person name="Pierce S.K."/>
            <person name="Wang J."/>
        </authorList>
    </citation>
    <scope>NUCLEOTIDE SEQUENCE [LARGE SCALE GENOMIC DNA]</scope>
    <source>
        <strain evidence="2">EC2010</strain>
        <tissue evidence="2">Whole organism of an adult</tissue>
    </source>
</reference>
<feature type="compositionally biased region" description="Basic residues" evidence="1">
    <location>
        <begin position="132"/>
        <end position="149"/>
    </location>
</feature>
<dbReference type="EMBL" id="RQTK01000554">
    <property type="protein sequence ID" value="RUS77761.1"/>
    <property type="molecule type" value="Genomic_DNA"/>
</dbReference>
<name>A0A3S0ZHI4_ELYCH</name>
<dbReference type="OrthoDB" id="6092908at2759"/>
<organism evidence="2 3">
    <name type="scientific">Elysia chlorotica</name>
    <name type="common">Eastern emerald elysia</name>
    <name type="synonym">Sea slug</name>
    <dbReference type="NCBI Taxonomy" id="188477"/>
    <lineage>
        <taxon>Eukaryota</taxon>
        <taxon>Metazoa</taxon>
        <taxon>Spiralia</taxon>
        <taxon>Lophotrochozoa</taxon>
        <taxon>Mollusca</taxon>
        <taxon>Gastropoda</taxon>
        <taxon>Heterobranchia</taxon>
        <taxon>Euthyneura</taxon>
        <taxon>Panpulmonata</taxon>
        <taxon>Sacoglossa</taxon>
        <taxon>Placobranchoidea</taxon>
        <taxon>Plakobranchidae</taxon>
        <taxon>Elysia</taxon>
    </lineage>
</organism>
<proteinExistence type="predicted"/>
<protein>
    <submittedName>
        <fullName evidence="2">Uncharacterized protein</fullName>
    </submittedName>
</protein>
<sequence length="360" mass="41511">MDMGHLYHDAVYGDPILALDVKEQLRTREINACEEMHLARKSQIYDRAKDLCEKTSNQEKTRVGQTINVILERSPHLERSLAIEKARLETLHNLLVRRETAKKAKESSSLTGTTITSMASPVSTTTLSSKRPPTRKGRSALKSIGRRRRQDREKSKKRRMKEDGPLLNTDFSSERHLPKTSLYSKRNEHAVKTLARISWQMETRKRDHRRFQENLVHFSKPMMERARMILRGRPDMDVEQFLQEFQDFLYPKEKADTKMGHRKSKRKRSAENDASLPSDDPSTGTLVQRSIEEEDEEDVFVQDLTNPLSSDTCDLGIDHSVHFNQLSQPDDVSITQELPSKLRSLTLSPNNNTGEAYTRL</sequence>
<comment type="caution">
    <text evidence="2">The sequence shown here is derived from an EMBL/GenBank/DDBJ whole genome shotgun (WGS) entry which is preliminary data.</text>
</comment>
<feature type="compositionally biased region" description="Polar residues" evidence="1">
    <location>
        <begin position="107"/>
        <end position="131"/>
    </location>
</feature>
<evidence type="ECO:0000313" key="3">
    <source>
        <dbReference type="Proteomes" id="UP000271974"/>
    </source>
</evidence>
<dbReference type="AlphaFoldDB" id="A0A3S0ZHI4"/>
<feature type="compositionally biased region" description="Basic and acidic residues" evidence="1">
    <location>
        <begin position="150"/>
        <end position="164"/>
    </location>
</feature>
<keyword evidence="3" id="KW-1185">Reference proteome</keyword>
<feature type="non-terminal residue" evidence="2">
    <location>
        <position position="360"/>
    </location>
</feature>
<evidence type="ECO:0000256" key="1">
    <source>
        <dbReference type="SAM" id="MobiDB-lite"/>
    </source>
</evidence>
<dbReference type="Proteomes" id="UP000271974">
    <property type="component" value="Unassembled WGS sequence"/>
</dbReference>
<gene>
    <name evidence="2" type="ORF">EGW08_014466</name>
</gene>
<feature type="region of interest" description="Disordered" evidence="1">
    <location>
        <begin position="100"/>
        <end position="173"/>
    </location>
</feature>
<feature type="region of interest" description="Disordered" evidence="1">
    <location>
        <begin position="256"/>
        <end position="287"/>
    </location>
</feature>
<accession>A0A3S0ZHI4</accession>
<evidence type="ECO:0000313" key="2">
    <source>
        <dbReference type="EMBL" id="RUS77761.1"/>
    </source>
</evidence>